<dbReference type="SMART" id="SM00563">
    <property type="entry name" value="PlsC"/>
    <property type="match status" value="1"/>
</dbReference>
<keyword evidence="5" id="KW-1133">Transmembrane helix</keyword>
<name>A0A5C0B075_9BURK</name>
<dbReference type="OrthoDB" id="9812274at2"/>
<dbReference type="EMBL" id="CP043046">
    <property type="protein sequence ID" value="QEI08122.1"/>
    <property type="molecule type" value="Genomic_DNA"/>
</dbReference>
<evidence type="ECO:0000313" key="7">
    <source>
        <dbReference type="EMBL" id="QEI08122.1"/>
    </source>
</evidence>
<feature type="compositionally biased region" description="Basic and acidic residues" evidence="4">
    <location>
        <begin position="245"/>
        <end position="258"/>
    </location>
</feature>
<protein>
    <submittedName>
        <fullName evidence="7">1-acyl-sn-glycerol-3-phosphate acyltransferase</fullName>
    </submittedName>
</protein>
<dbReference type="Proteomes" id="UP000325161">
    <property type="component" value="Chromosome"/>
</dbReference>
<dbReference type="Pfam" id="PF01553">
    <property type="entry name" value="Acyltransferase"/>
    <property type="match status" value="1"/>
</dbReference>
<evidence type="ECO:0000256" key="4">
    <source>
        <dbReference type="SAM" id="MobiDB-lite"/>
    </source>
</evidence>
<feature type="domain" description="Phospholipid/glycerol acyltransferase" evidence="6">
    <location>
        <begin position="71"/>
        <end position="186"/>
    </location>
</feature>
<organism evidence="7 8">
    <name type="scientific">Pigmentiphaga aceris</name>
    <dbReference type="NCBI Taxonomy" id="1940612"/>
    <lineage>
        <taxon>Bacteria</taxon>
        <taxon>Pseudomonadati</taxon>
        <taxon>Pseudomonadota</taxon>
        <taxon>Betaproteobacteria</taxon>
        <taxon>Burkholderiales</taxon>
        <taxon>Alcaligenaceae</taxon>
        <taxon>Pigmentiphaga</taxon>
    </lineage>
</organism>
<reference evidence="7 8" key="1">
    <citation type="submission" date="2019-08" db="EMBL/GenBank/DDBJ databases">
        <title>Amphibian skin-associated Pigmentiphaga: genome sequence and occurrence across geography and hosts.</title>
        <authorList>
            <person name="Bletz M.C."/>
            <person name="Bunk B."/>
            <person name="Sproeer C."/>
            <person name="Biwer P."/>
            <person name="Reiter S."/>
            <person name="Rabemananjara F.C.E."/>
            <person name="Schulz S."/>
            <person name="Overmann J."/>
            <person name="Vences M."/>
        </authorList>
    </citation>
    <scope>NUCLEOTIDE SEQUENCE [LARGE SCALE GENOMIC DNA]</scope>
    <source>
        <strain evidence="7 8">Mada1488</strain>
    </source>
</reference>
<keyword evidence="8" id="KW-1185">Reference proteome</keyword>
<dbReference type="AlphaFoldDB" id="A0A5C0B075"/>
<keyword evidence="5" id="KW-0472">Membrane</keyword>
<feature type="compositionally biased region" description="Low complexity" evidence="4">
    <location>
        <begin position="259"/>
        <end position="268"/>
    </location>
</feature>
<dbReference type="GO" id="GO:0006654">
    <property type="term" value="P:phosphatidic acid biosynthetic process"/>
    <property type="evidence" value="ECO:0007669"/>
    <property type="project" value="TreeGrafter"/>
</dbReference>
<dbReference type="PANTHER" id="PTHR10434:SF40">
    <property type="entry name" value="1-ACYL-SN-GLYCEROL-3-PHOSPHATE ACYLTRANSFERASE"/>
    <property type="match status" value="1"/>
</dbReference>
<evidence type="ECO:0000313" key="8">
    <source>
        <dbReference type="Proteomes" id="UP000325161"/>
    </source>
</evidence>
<accession>A0A5C0B075</accession>
<evidence type="ECO:0000259" key="6">
    <source>
        <dbReference type="SMART" id="SM00563"/>
    </source>
</evidence>
<feature type="transmembrane region" description="Helical" evidence="5">
    <location>
        <begin position="6"/>
        <end position="28"/>
    </location>
</feature>
<dbReference type="RefSeq" id="WP_148817390.1">
    <property type="nucleotide sequence ID" value="NZ_CP043046.1"/>
</dbReference>
<comment type="pathway">
    <text evidence="1">Lipid metabolism.</text>
</comment>
<dbReference type="CDD" id="cd07989">
    <property type="entry name" value="LPLAT_AGPAT-like"/>
    <property type="match status" value="1"/>
</dbReference>
<evidence type="ECO:0000256" key="1">
    <source>
        <dbReference type="ARBA" id="ARBA00005189"/>
    </source>
</evidence>
<keyword evidence="5" id="KW-0812">Transmembrane</keyword>
<dbReference type="GO" id="GO:0003841">
    <property type="term" value="F:1-acylglycerol-3-phosphate O-acyltransferase activity"/>
    <property type="evidence" value="ECO:0007669"/>
    <property type="project" value="TreeGrafter"/>
</dbReference>
<sequence>MIWIRSTLYAIFMGVTVAVFAILCVLAAPLPLKWRYQLTVAWPRLAVYGARVIAGIRWEVKGWENLPDAPAVILPKHQSAWETMFLAAFLPREICFVYKRELHWVPFFGWGLALLRMIPIDRSRGTDAFEQTVEKGKEQLAQGRWMIMFPEGTRTPVGKAGKYKSGGARFAIRTGAMAVPIAHNAGERWPRQSFLKKPGLITVSIGPPIDPTGMAPEVLNRQIQDWIEGEMRVISPKVYRNVDRNVDRNADGNGDSKADSAAATTADKSAQHGDTPSA</sequence>
<proteinExistence type="predicted"/>
<feature type="region of interest" description="Disordered" evidence="4">
    <location>
        <begin position="245"/>
        <end position="278"/>
    </location>
</feature>
<evidence type="ECO:0000256" key="3">
    <source>
        <dbReference type="ARBA" id="ARBA00023315"/>
    </source>
</evidence>
<keyword evidence="3 7" id="KW-0012">Acyltransferase</keyword>
<keyword evidence="2 7" id="KW-0808">Transferase</keyword>
<dbReference type="InterPro" id="IPR002123">
    <property type="entry name" value="Plipid/glycerol_acylTrfase"/>
</dbReference>
<gene>
    <name evidence="7" type="ORF">FXN63_21460</name>
</gene>
<dbReference type="PANTHER" id="PTHR10434">
    <property type="entry name" value="1-ACYL-SN-GLYCEROL-3-PHOSPHATE ACYLTRANSFERASE"/>
    <property type="match status" value="1"/>
</dbReference>
<evidence type="ECO:0000256" key="2">
    <source>
        <dbReference type="ARBA" id="ARBA00022679"/>
    </source>
</evidence>
<evidence type="ECO:0000256" key="5">
    <source>
        <dbReference type="SAM" id="Phobius"/>
    </source>
</evidence>
<dbReference type="KEGG" id="pacr:FXN63_21460"/>
<dbReference type="SUPFAM" id="SSF69593">
    <property type="entry name" value="Glycerol-3-phosphate (1)-acyltransferase"/>
    <property type="match status" value="1"/>
</dbReference>